<dbReference type="EMBL" id="JAFFZP010000005">
    <property type="protein sequence ID" value="MBN0986653.1"/>
    <property type="molecule type" value="Genomic_DNA"/>
</dbReference>
<reference evidence="2 3" key="1">
    <citation type="submission" date="2021-02" db="EMBL/GenBank/DDBJ databases">
        <title>A novel species of genus Amphritea isolated from a fishpond in China.</title>
        <authorList>
            <person name="Lu H."/>
        </authorList>
    </citation>
    <scope>NUCLEOTIDE SEQUENCE [LARGE SCALE GENOMIC DNA]</scope>
    <source>
        <strain evidence="2 3">RP18W</strain>
    </source>
</reference>
<organism evidence="2 3">
    <name type="scientific">Amphritea pacifica</name>
    <dbReference type="NCBI Taxonomy" id="2811233"/>
    <lineage>
        <taxon>Bacteria</taxon>
        <taxon>Pseudomonadati</taxon>
        <taxon>Pseudomonadota</taxon>
        <taxon>Gammaproteobacteria</taxon>
        <taxon>Oceanospirillales</taxon>
        <taxon>Oceanospirillaceae</taxon>
        <taxon>Amphritea</taxon>
    </lineage>
</organism>
<feature type="transmembrane region" description="Helical" evidence="1">
    <location>
        <begin position="32"/>
        <end position="49"/>
    </location>
</feature>
<evidence type="ECO:0000313" key="2">
    <source>
        <dbReference type="EMBL" id="MBN0986653.1"/>
    </source>
</evidence>
<evidence type="ECO:0000256" key="1">
    <source>
        <dbReference type="SAM" id="Phobius"/>
    </source>
</evidence>
<gene>
    <name evidence="2" type="ORF">JW498_04720</name>
</gene>
<feature type="transmembrane region" description="Helical" evidence="1">
    <location>
        <begin position="7"/>
        <end position="26"/>
    </location>
</feature>
<keyword evidence="1" id="KW-0472">Membrane</keyword>
<keyword evidence="1" id="KW-0812">Transmembrane</keyword>
<keyword evidence="3" id="KW-1185">Reference proteome</keyword>
<name>A0ABS2W526_9GAMM</name>
<feature type="transmembrane region" description="Helical" evidence="1">
    <location>
        <begin position="106"/>
        <end position="124"/>
    </location>
</feature>
<dbReference type="Proteomes" id="UP000760472">
    <property type="component" value="Unassembled WGS sequence"/>
</dbReference>
<comment type="caution">
    <text evidence="2">The sequence shown here is derived from an EMBL/GenBank/DDBJ whole genome shotgun (WGS) entry which is preliminary data.</text>
</comment>
<sequence length="137" mass="15579">MRLPTPVYESLPYLYFAICSLLAIGYQQSPAMLIAALLLYLCGSVIWVMRSNYRRRDRREHRLLLSQISRGNVEGYAPEWLYESLPFAYLAGGVTCYTLVENPLGFVSGTLLVLAGLIVLRIRIHCRHELNSSVSRI</sequence>
<accession>A0ABS2W526</accession>
<evidence type="ECO:0000313" key="3">
    <source>
        <dbReference type="Proteomes" id="UP000760472"/>
    </source>
</evidence>
<proteinExistence type="predicted"/>
<dbReference type="RefSeq" id="WP_205213031.1">
    <property type="nucleotide sequence ID" value="NZ_JAFFZP010000005.1"/>
</dbReference>
<keyword evidence="1" id="KW-1133">Transmembrane helix</keyword>
<protein>
    <submittedName>
        <fullName evidence="2">Uncharacterized protein</fullName>
    </submittedName>
</protein>